<accession>A0A953N8Z3</accession>
<dbReference type="SUPFAM" id="SSF53756">
    <property type="entry name" value="UDP-Glycosyltransferase/glycogen phosphorylase"/>
    <property type="match status" value="1"/>
</dbReference>
<reference evidence="3" key="1">
    <citation type="submission" date="2021-07" db="EMBL/GenBank/DDBJ databases">
        <title>New genus and species of the family Alcaligenaceae.</title>
        <authorList>
            <person name="Hahn M.W."/>
        </authorList>
    </citation>
    <scope>NUCLEOTIDE SEQUENCE</scope>
    <source>
        <strain evidence="3">LF4-65</strain>
    </source>
</reference>
<evidence type="ECO:0000313" key="3">
    <source>
        <dbReference type="EMBL" id="MBZ1349853.1"/>
    </source>
</evidence>
<evidence type="ECO:0000259" key="1">
    <source>
        <dbReference type="Pfam" id="PF00534"/>
    </source>
</evidence>
<keyword evidence="4" id="KW-1185">Reference proteome</keyword>
<feature type="domain" description="Glycosyl transferase family 1" evidence="1">
    <location>
        <begin position="172"/>
        <end position="322"/>
    </location>
</feature>
<dbReference type="PANTHER" id="PTHR12526:SF638">
    <property type="entry name" value="SPORE COAT PROTEIN SA"/>
    <property type="match status" value="1"/>
</dbReference>
<sequence>MRILQINSERGWRGGERQTLLTALGLRERGHDVEVLVRGGGVLETRAQAEGLRTHAAKTTAEFGGWLARHGRAYDVLHVQTANVLAWALLAKPLHRRPVVFSRRTSFPIRGFSGFSRLKWGCTDVRVAISEAAATAMREMGLSVQIIPSAVPPVEPNTLRVQEFILREKLAGYRLVGTAAALSPEKDPVTLIHAAAKVCATYPDVIFVHWGAEGAAAEAARLAIRDLGLERRYRLLGFEAGVEQLFVALTVFVMASRHEALGSSVLDAMAQSVPVVATHAGGLKELLADGRGLLSEPGDAGGLAAHIVELLSQPERRLNMATHGLHEVQTRYGLEAMVEQYERLYLRATSPRLGCAR</sequence>
<protein>
    <submittedName>
        <fullName evidence="3">Glycosyltransferase family 4 protein</fullName>
    </submittedName>
</protein>
<dbReference type="PANTHER" id="PTHR12526">
    <property type="entry name" value="GLYCOSYLTRANSFERASE"/>
    <property type="match status" value="1"/>
</dbReference>
<dbReference type="Pfam" id="PF13439">
    <property type="entry name" value="Glyco_transf_4"/>
    <property type="match status" value="1"/>
</dbReference>
<dbReference type="EMBL" id="JAHXRI010000006">
    <property type="protein sequence ID" value="MBZ1349853.1"/>
    <property type="molecule type" value="Genomic_DNA"/>
</dbReference>
<comment type="caution">
    <text evidence="3">The sequence shown here is derived from an EMBL/GenBank/DDBJ whole genome shotgun (WGS) entry which is preliminary data.</text>
</comment>
<dbReference type="GO" id="GO:0016757">
    <property type="term" value="F:glycosyltransferase activity"/>
    <property type="evidence" value="ECO:0007669"/>
    <property type="project" value="InterPro"/>
</dbReference>
<dbReference type="Pfam" id="PF00534">
    <property type="entry name" value="Glycos_transf_1"/>
    <property type="match status" value="1"/>
</dbReference>
<gene>
    <name evidence="3" type="ORF">KZZ10_04270</name>
</gene>
<dbReference type="InterPro" id="IPR028098">
    <property type="entry name" value="Glyco_trans_4-like_N"/>
</dbReference>
<dbReference type="InterPro" id="IPR001296">
    <property type="entry name" value="Glyco_trans_1"/>
</dbReference>
<organism evidence="3 4">
    <name type="scientific">Zwartia hollandica</name>
    <dbReference type="NCBI Taxonomy" id="324606"/>
    <lineage>
        <taxon>Bacteria</taxon>
        <taxon>Pseudomonadati</taxon>
        <taxon>Pseudomonadota</taxon>
        <taxon>Betaproteobacteria</taxon>
        <taxon>Burkholderiales</taxon>
        <taxon>Alcaligenaceae</taxon>
        <taxon>Zwartia</taxon>
    </lineage>
</organism>
<dbReference type="Gene3D" id="3.40.50.2000">
    <property type="entry name" value="Glycogen Phosphorylase B"/>
    <property type="match status" value="2"/>
</dbReference>
<feature type="domain" description="Glycosyltransferase subfamily 4-like N-terminal" evidence="2">
    <location>
        <begin position="13"/>
        <end position="152"/>
    </location>
</feature>
<name>A0A953N8Z3_9BURK</name>
<proteinExistence type="predicted"/>
<dbReference type="AlphaFoldDB" id="A0A953N8Z3"/>
<dbReference type="CDD" id="cd03801">
    <property type="entry name" value="GT4_PimA-like"/>
    <property type="match status" value="1"/>
</dbReference>
<evidence type="ECO:0000259" key="2">
    <source>
        <dbReference type="Pfam" id="PF13439"/>
    </source>
</evidence>
<dbReference type="RefSeq" id="WP_259660268.1">
    <property type="nucleotide sequence ID" value="NZ_JAHXRI010000006.1"/>
</dbReference>
<dbReference type="Proteomes" id="UP000739565">
    <property type="component" value="Unassembled WGS sequence"/>
</dbReference>
<evidence type="ECO:0000313" key="4">
    <source>
        <dbReference type="Proteomes" id="UP000739565"/>
    </source>
</evidence>